<organism evidence="2 3">
    <name type="scientific">Romanomermis culicivorax</name>
    <name type="common">Nematode worm</name>
    <dbReference type="NCBI Taxonomy" id="13658"/>
    <lineage>
        <taxon>Eukaryota</taxon>
        <taxon>Metazoa</taxon>
        <taxon>Ecdysozoa</taxon>
        <taxon>Nematoda</taxon>
        <taxon>Enoplea</taxon>
        <taxon>Dorylaimia</taxon>
        <taxon>Mermithida</taxon>
        <taxon>Mermithoidea</taxon>
        <taxon>Mermithidae</taxon>
        <taxon>Romanomermis</taxon>
    </lineage>
</organism>
<evidence type="ECO:0000313" key="2">
    <source>
        <dbReference type="Proteomes" id="UP000887565"/>
    </source>
</evidence>
<protein>
    <submittedName>
        <fullName evidence="3">Uncharacterized protein</fullName>
    </submittedName>
</protein>
<dbReference type="AlphaFoldDB" id="A0A915KNH2"/>
<proteinExistence type="predicted"/>
<dbReference type="Proteomes" id="UP000887565">
    <property type="component" value="Unplaced"/>
</dbReference>
<reference evidence="3" key="1">
    <citation type="submission" date="2022-11" db="UniProtKB">
        <authorList>
            <consortium name="WormBaseParasite"/>
        </authorList>
    </citation>
    <scope>IDENTIFICATION</scope>
</reference>
<evidence type="ECO:0000313" key="3">
    <source>
        <dbReference type="WBParaSite" id="nRc.2.0.1.t39307-RA"/>
    </source>
</evidence>
<keyword evidence="2" id="KW-1185">Reference proteome</keyword>
<accession>A0A915KNH2</accession>
<dbReference type="WBParaSite" id="nRc.2.0.1.t39307-RA">
    <property type="protein sequence ID" value="nRc.2.0.1.t39307-RA"/>
    <property type="gene ID" value="nRc.2.0.1.g39307"/>
</dbReference>
<feature type="compositionally biased region" description="Basic and acidic residues" evidence="1">
    <location>
        <begin position="29"/>
        <end position="51"/>
    </location>
</feature>
<evidence type="ECO:0000256" key="1">
    <source>
        <dbReference type="SAM" id="MobiDB-lite"/>
    </source>
</evidence>
<feature type="region of interest" description="Disordered" evidence="1">
    <location>
        <begin position="29"/>
        <end position="60"/>
    </location>
</feature>
<sequence>MKEWGLGEVDVLMHGLFGPPFRSVLAERKLAPREGCQKEENTKTERTRETDEGNVNYDDD</sequence>
<name>A0A915KNH2_ROMCU</name>